<name>A0A6J6JH95_9ZZZZ</name>
<proteinExistence type="predicted"/>
<sequence length="35" mass="4212">MQYKFNTHDLGYRFTSQIVMRGTEPATHNDRIRLN</sequence>
<protein>
    <submittedName>
        <fullName evidence="1">Unannotated protein</fullName>
    </submittedName>
</protein>
<evidence type="ECO:0000313" key="1">
    <source>
        <dbReference type="EMBL" id="CAB4636480.1"/>
    </source>
</evidence>
<organism evidence="1">
    <name type="scientific">freshwater metagenome</name>
    <dbReference type="NCBI Taxonomy" id="449393"/>
    <lineage>
        <taxon>unclassified sequences</taxon>
        <taxon>metagenomes</taxon>
        <taxon>ecological metagenomes</taxon>
    </lineage>
</organism>
<gene>
    <name evidence="1" type="ORF">UFOPK1960_01013</name>
</gene>
<dbReference type="AlphaFoldDB" id="A0A6J6JH95"/>
<accession>A0A6J6JH95</accession>
<dbReference type="EMBL" id="CAEZVL010000166">
    <property type="protein sequence ID" value="CAB4636480.1"/>
    <property type="molecule type" value="Genomic_DNA"/>
</dbReference>
<reference evidence="1" key="1">
    <citation type="submission" date="2020-05" db="EMBL/GenBank/DDBJ databases">
        <authorList>
            <person name="Chiriac C."/>
            <person name="Salcher M."/>
            <person name="Ghai R."/>
            <person name="Kavagutti S V."/>
        </authorList>
    </citation>
    <scope>NUCLEOTIDE SEQUENCE</scope>
</reference>